<dbReference type="EMBL" id="BGOW01000017">
    <property type="protein sequence ID" value="GBL46247.1"/>
    <property type="molecule type" value="Genomic_DNA"/>
</dbReference>
<evidence type="ECO:0000313" key="3">
    <source>
        <dbReference type="Proteomes" id="UP000286806"/>
    </source>
</evidence>
<proteinExistence type="predicted"/>
<dbReference type="Proteomes" id="UP000286806">
    <property type="component" value="Unassembled WGS sequence"/>
</dbReference>
<dbReference type="Pfam" id="PF13392">
    <property type="entry name" value="HNH_3"/>
    <property type="match status" value="1"/>
</dbReference>
<reference evidence="2 3" key="1">
    <citation type="journal article" date="2019" name="Front. Microbiol.">
        <title>Genomes of Neutrophilic Sulfur-Oxidizing Chemolithoautotrophs Representing 9 Proteobacterial Species From 8 Genera.</title>
        <authorList>
            <person name="Watanabe T."/>
            <person name="Kojima H."/>
            <person name="Umezawa K."/>
            <person name="Hori C."/>
            <person name="Takasuka T.E."/>
            <person name="Kato Y."/>
            <person name="Fukui M."/>
        </authorList>
    </citation>
    <scope>NUCLEOTIDE SEQUENCE [LARGE SCALE GENOMIC DNA]</scope>
    <source>
        <strain evidence="2 3">TTN</strain>
    </source>
</reference>
<comment type="caution">
    <text evidence="2">The sequence shown here is derived from an EMBL/GenBank/DDBJ whole genome shotgun (WGS) entry which is preliminary data.</text>
</comment>
<feature type="domain" description="HNH nuclease" evidence="1">
    <location>
        <begin position="136"/>
        <end position="180"/>
    </location>
</feature>
<name>A0A401JF32_9PROT</name>
<dbReference type="SUPFAM" id="SSF54060">
    <property type="entry name" value="His-Me finger endonucleases"/>
    <property type="match status" value="1"/>
</dbReference>
<protein>
    <submittedName>
        <fullName evidence="2">Bacteriophage phi 1.45 protein-like protein</fullName>
    </submittedName>
</protein>
<dbReference type="Gene3D" id="3.90.75.20">
    <property type="match status" value="1"/>
</dbReference>
<gene>
    <name evidence="2" type="ORF">SFMTTN_2060</name>
</gene>
<sequence length="212" mass="23763">MKRKPWTSEQDALLRARYPHEKTERLVEALGHSIASIYQRAANLGLRKTPAFLASPDARRLDGKIGAAGRLKKGHVPWNKGMKGLQMGGVATQFKPGHRGGKAVDLYQPIGAERISKDGYLQRKINDDMPLQKRWRGVHILVWEAANGPLPAGHAVTFKDGNKSNITLDNLELLTRAQLMARNTIHNLPEELRDVIRLNGVIRRKINGTRHQ</sequence>
<dbReference type="InterPro" id="IPR044925">
    <property type="entry name" value="His-Me_finger_sf"/>
</dbReference>
<accession>A0A401JF32</accession>
<keyword evidence="3" id="KW-1185">Reference proteome</keyword>
<dbReference type="InterPro" id="IPR003615">
    <property type="entry name" value="HNH_nuc"/>
</dbReference>
<organism evidence="2 3">
    <name type="scientific">Sulfuriferula multivorans</name>
    <dbReference type="NCBI Taxonomy" id="1559896"/>
    <lineage>
        <taxon>Bacteria</taxon>
        <taxon>Pseudomonadati</taxon>
        <taxon>Pseudomonadota</taxon>
        <taxon>Betaproteobacteria</taxon>
        <taxon>Nitrosomonadales</taxon>
        <taxon>Sulfuricellaceae</taxon>
        <taxon>Sulfuriferula</taxon>
    </lineage>
</organism>
<evidence type="ECO:0000259" key="1">
    <source>
        <dbReference type="Pfam" id="PF13392"/>
    </source>
</evidence>
<dbReference type="RefSeq" id="WP_124705034.1">
    <property type="nucleotide sequence ID" value="NZ_BGOW01000017.1"/>
</dbReference>
<evidence type="ECO:0000313" key="2">
    <source>
        <dbReference type="EMBL" id="GBL46247.1"/>
    </source>
</evidence>
<dbReference type="AlphaFoldDB" id="A0A401JF32"/>
<dbReference type="OrthoDB" id="6638408at2"/>